<dbReference type="KEGG" id="cvn:111102284"/>
<organism evidence="1 2">
    <name type="scientific">Crassostrea virginica</name>
    <name type="common">Eastern oyster</name>
    <dbReference type="NCBI Taxonomy" id="6565"/>
    <lineage>
        <taxon>Eukaryota</taxon>
        <taxon>Metazoa</taxon>
        <taxon>Spiralia</taxon>
        <taxon>Lophotrochozoa</taxon>
        <taxon>Mollusca</taxon>
        <taxon>Bivalvia</taxon>
        <taxon>Autobranchia</taxon>
        <taxon>Pteriomorphia</taxon>
        <taxon>Ostreida</taxon>
        <taxon>Ostreoidea</taxon>
        <taxon>Ostreidae</taxon>
        <taxon>Crassostrea</taxon>
    </lineage>
</organism>
<evidence type="ECO:0000313" key="2">
    <source>
        <dbReference type="RefSeq" id="XP_022290671.1"/>
    </source>
</evidence>
<dbReference type="Proteomes" id="UP000694844">
    <property type="component" value="Chromosome 6"/>
</dbReference>
<sequence length="412" mass="46947">MIRISIFLVLGIFSSIPYTFTAALEVTDTALSLFSTITDLFETSTENDDYQELTRQLSDFKHILNSGLSSLILRLEKSTFQNALTGYVNTIDSCETDYLNYVTGPSDASMKNILKCSSIMESVRPLGKFLSGKTILDELLLFDLYKNNDGICNGSAMESIYKTLFADYVIGCTVATLIEMLENGANTKLYANECKDIMYTIMDYVKSLYRKCASMSCRNFHFSVETLFRNGQISSSSGLHKVLTDMYPWFNFLVFKLLKGGKVTTSGNFFIGQDGDHWNNGYQYDILFFDANLEITSEKTMYSLIIEIHDQFYKDSYFGNSTMRESLEILPFRTFRGFATVNNEFCTNHSHLGEPPYRLSGVSECSGRRNISTSTIFLFIFLSVLYNLTFLEYIPPFYLEDVGCNLCPYFLR</sequence>
<protein>
    <submittedName>
        <fullName evidence="2">Uncharacterized protein LOC111102284</fullName>
    </submittedName>
</protein>
<keyword evidence="1" id="KW-1185">Reference proteome</keyword>
<reference evidence="2" key="1">
    <citation type="submission" date="2025-08" db="UniProtKB">
        <authorList>
            <consortium name="RefSeq"/>
        </authorList>
    </citation>
    <scope>IDENTIFICATION</scope>
    <source>
        <tissue evidence="2">Whole sample</tissue>
    </source>
</reference>
<gene>
    <name evidence="2" type="primary">LOC111102284</name>
</gene>
<dbReference type="RefSeq" id="XP_022290671.1">
    <property type="nucleotide sequence ID" value="XM_022434963.1"/>
</dbReference>
<accession>A0A8B8AH82</accession>
<proteinExistence type="predicted"/>
<name>A0A8B8AH82_CRAVI</name>
<dbReference type="AlphaFoldDB" id="A0A8B8AH82"/>
<evidence type="ECO:0000313" key="1">
    <source>
        <dbReference type="Proteomes" id="UP000694844"/>
    </source>
</evidence>
<dbReference type="GeneID" id="111102284"/>